<gene>
    <name evidence="1" type="ORF">MKW98_018131</name>
</gene>
<evidence type="ECO:0000313" key="2">
    <source>
        <dbReference type="Proteomes" id="UP001202328"/>
    </source>
</evidence>
<evidence type="ECO:0000313" key="1">
    <source>
        <dbReference type="EMBL" id="KAI3879892.1"/>
    </source>
</evidence>
<accession>A0AAD4XAX3</accession>
<dbReference type="EMBL" id="JAJJMB010012240">
    <property type="protein sequence ID" value="KAI3879892.1"/>
    <property type="molecule type" value="Genomic_DNA"/>
</dbReference>
<reference evidence="1" key="1">
    <citation type="submission" date="2022-04" db="EMBL/GenBank/DDBJ databases">
        <title>A functionally conserved STORR gene fusion in Papaver species that diverged 16.8 million years ago.</title>
        <authorList>
            <person name="Catania T."/>
        </authorList>
    </citation>
    <scope>NUCLEOTIDE SEQUENCE</scope>
    <source>
        <strain evidence="1">S-188037</strain>
    </source>
</reference>
<comment type="caution">
    <text evidence="1">The sequence shown here is derived from an EMBL/GenBank/DDBJ whole genome shotgun (WGS) entry which is preliminary data.</text>
</comment>
<sequence length="76" mass="8805">MPRSMFKLKSVVESAVDSFILKFFGTPPRSCFSYRDVHLETVQDNNDTQASRKMIELTKGVTYSSQRHTERKLMAM</sequence>
<dbReference type="AlphaFoldDB" id="A0AAD4XAX3"/>
<keyword evidence="2" id="KW-1185">Reference proteome</keyword>
<protein>
    <submittedName>
        <fullName evidence="1">Uncharacterized protein</fullName>
    </submittedName>
</protein>
<organism evidence="1 2">
    <name type="scientific">Papaver atlanticum</name>
    <dbReference type="NCBI Taxonomy" id="357466"/>
    <lineage>
        <taxon>Eukaryota</taxon>
        <taxon>Viridiplantae</taxon>
        <taxon>Streptophyta</taxon>
        <taxon>Embryophyta</taxon>
        <taxon>Tracheophyta</taxon>
        <taxon>Spermatophyta</taxon>
        <taxon>Magnoliopsida</taxon>
        <taxon>Ranunculales</taxon>
        <taxon>Papaveraceae</taxon>
        <taxon>Papaveroideae</taxon>
        <taxon>Papaver</taxon>
    </lineage>
</organism>
<proteinExistence type="predicted"/>
<name>A0AAD4XAX3_9MAGN</name>
<dbReference type="Proteomes" id="UP001202328">
    <property type="component" value="Unassembled WGS sequence"/>
</dbReference>